<reference evidence="1 2" key="1">
    <citation type="submission" date="2018-05" db="EMBL/GenBank/DDBJ databases">
        <title>Genomic Encyclopedia of Type Strains, Phase IV (KMG-IV): sequencing the most valuable type-strain genomes for metagenomic binning, comparative biology and taxonomic classification.</title>
        <authorList>
            <person name="Goeker M."/>
        </authorList>
    </citation>
    <scope>NUCLEOTIDE SEQUENCE [LARGE SCALE GENOMIC DNA]</scope>
    <source>
        <strain evidence="1 2">DSM 103371</strain>
    </source>
</reference>
<proteinExistence type="predicted"/>
<comment type="caution">
    <text evidence="1">The sequence shown here is derived from an EMBL/GenBank/DDBJ whole genome shotgun (WGS) entry which is preliminary data.</text>
</comment>
<evidence type="ECO:0008006" key="3">
    <source>
        <dbReference type="Google" id="ProtNLM"/>
    </source>
</evidence>
<protein>
    <recommendedName>
        <fullName evidence="3">Rhamnosyltransferase</fullName>
    </recommendedName>
</protein>
<gene>
    <name evidence="1" type="ORF">C8D95_1172</name>
</gene>
<sequence>MKLGIIVVYVFGDEMQPMFDVHIDRIRSHTRTPFRIFAAAHKLPPAQRAHVNAVQEISLPHLNVPEEVLSKGTRAEHSHCLAQLADIAFEDGCTHVISMHLDSFPLKDGWEDAFIVPIESGEAVVTSIVPNGYSAGLCWRRDFHLEHRPPMLVKQSDRAGSEFQSFVEEHPKYDYVETGLGVIYTAWRLGLGWRRIGTDEERKIYGGILFHMVGATFRTLVDVQPIRDTPAARILWPIAHHIVRLLPKRAGQRVRSLFVDFDRTTRDGSPRSKAAENAALMADPDSYLAELRRRYRGEEVLI</sequence>
<evidence type="ECO:0000313" key="1">
    <source>
        <dbReference type="EMBL" id="PWK51659.1"/>
    </source>
</evidence>
<evidence type="ECO:0000313" key="2">
    <source>
        <dbReference type="Proteomes" id="UP000245390"/>
    </source>
</evidence>
<dbReference type="Proteomes" id="UP000245390">
    <property type="component" value="Unassembled WGS sequence"/>
</dbReference>
<accession>A0A316FSU5</accession>
<organism evidence="1 2">
    <name type="scientific">Silicimonas algicola</name>
    <dbReference type="NCBI Taxonomy" id="1826607"/>
    <lineage>
        <taxon>Bacteria</taxon>
        <taxon>Pseudomonadati</taxon>
        <taxon>Pseudomonadota</taxon>
        <taxon>Alphaproteobacteria</taxon>
        <taxon>Rhodobacterales</taxon>
        <taxon>Paracoccaceae</taxon>
    </lineage>
</organism>
<dbReference type="KEGG" id="salo:EF888_11075"/>
<dbReference type="AlphaFoldDB" id="A0A316FSU5"/>
<dbReference type="EMBL" id="QGGV01000017">
    <property type="protein sequence ID" value="PWK51659.1"/>
    <property type="molecule type" value="Genomic_DNA"/>
</dbReference>
<name>A0A316FSU5_9RHOB</name>
<dbReference type="RefSeq" id="WP_126918560.1">
    <property type="nucleotide sequence ID" value="NZ_CP034588.1"/>
</dbReference>
<keyword evidence="2" id="KW-1185">Reference proteome</keyword>
<dbReference type="OrthoDB" id="9255821at2"/>